<proteinExistence type="predicted"/>
<name>A0ABQ9UX70_SAGOE</name>
<evidence type="ECO:0000313" key="1">
    <source>
        <dbReference type="EMBL" id="KAK2101340.1"/>
    </source>
</evidence>
<dbReference type="SUPFAM" id="SSF58038">
    <property type="entry name" value="SNARE fusion complex"/>
    <property type="match status" value="1"/>
</dbReference>
<sequence length="96" mass="10971">MDESLQFNSFLQKIHHGMDDLILDGHNILDGLRTQRLTLKGTQKKIPDIANMMGLSNSVMWLIEKKHHWPPPTSQDFKFQITAMSSSSLQPDLLVL</sequence>
<keyword evidence="2" id="KW-1185">Reference proteome</keyword>
<evidence type="ECO:0000313" key="2">
    <source>
        <dbReference type="Proteomes" id="UP001266305"/>
    </source>
</evidence>
<accession>A0ABQ9UX70</accession>
<gene>
    <name evidence="1" type="primary">GOSR2_3</name>
    <name evidence="1" type="ORF">P7K49_019006</name>
</gene>
<comment type="caution">
    <text evidence="1">The sequence shown here is derived from an EMBL/GenBank/DDBJ whole genome shotgun (WGS) entry which is preliminary data.</text>
</comment>
<keyword evidence="1" id="KW-0675">Receptor</keyword>
<reference evidence="1 2" key="1">
    <citation type="submission" date="2023-05" db="EMBL/GenBank/DDBJ databases">
        <title>B98-5 Cell Line De Novo Hybrid Assembly: An Optical Mapping Approach.</title>
        <authorList>
            <person name="Kananen K."/>
            <person name="Auerbach J.A."/>
            <person name="Kautto E."/>
            <person name="Blachly J.S."/>
        </authorList>
    </citation>
    <scope>NUCLEOTIDE SEQUENCE [LARGE SCALE GENOMIC DNA]</scope>
    <source>
        <strain evidence="1">B95-8</strain>
        <tissue evidence="1">Cell line</tissue>
    </source>
</reference>
<protein>
    <submittedName>
        <fullName evidence="1">Golgi SNAP receptor complex member 2</fullName>
    </submittedName>
</protein>
<dbReference type="CDD" id="cd15863">
    <property type="entry name" value="SNARE_GS27"/>
    <property type="match status" value="1"/>
</dbReference>
<dbReference type="EMBL" id="JASSZA010000009">
    <property type="protein sequence ID" value="KAK2101340.1"/>
    <property type="molecule type" value="Genomic_DNA"/>
</dbReference>
<organism evidence="1 2">
    <name type="scientific">Saguinus oedipus</name>
    <name type="common">Cotton-top tamarin</name>
    <name type="synonym">Oedipomidas oedipus</name>
    <dbReference type="NCBI Taxonomy" id="9490"/>
    <lineage>
        <taxon>Eukaryota</taxon>
        <taxon>Metazoa</taxon>
        <taxon>Chordata</taxon>
        <taxon>Craniata</taxon>
        <taxon>Vertebrata</taxon>
        <taxon>Euteleostomi</taxon>
        <taxon>Mammalia</taxon>
        <taxon>Eutheria</taxon>
        <taxon>Euarchontoglires</taxon>
        <taxon>Primates</taxon>
        <taxon>Haplorrhini</taxon>
        <taxon>Platyrrhini</taxon>
        <taxon>Cebidae</taxon>
        <taxon>Callitrichinae</taxon>
        <taxon>Saguinus</taxon>
    </lineage>
</organism>
<dbReference type="Pfam" id="PF12352">
    <property type="entry name" value="V-SNARE_C"/>
    <property type="match status" value="1"/>
</dbReference>
<dbReference type="Proteomes" id="UP001266305">
    <property type="component" value="Unassembled WGS sequence"/>
</dbReference>